<dbReference type="InterPro" id="IPR045116">
    <property type="entry name" value="Clp1/Grc3"/>
</dbReference>
<dbReference type="InterPro" id="IPR038238">
    <property type="entry name" value="Clp1_C_sf"/>
</dbReference>
<feature type="compositionally biased region" description="Basic and acidic residues" evidence="9">
    <location>
        <begin position="121"/>
        <end position="133"/>
    </location>
</feature>
<keyword evidence="6 8" id="KW-0067">ATP-binding</keyword>
<feature type="domain" description="Clp1 P-loop" evidence="12">
    <location>
        <begin position="232"/>
        <end position="425"/>
    </location>
</feature>
<feature type="binding site" evidence="8">
    <location>
        <begin position="168"/>
        <end position="173"/>
    </location>
    <ligand>
        <name>ATP</name>
        <dbReference type="ChEBI" id="CHEBI:30616"/>
    </ligand>
</feature>
<evidence type="ECO:0000256" key="3">
    <source>
        <dbReference type="ARBA" id="ARBA00019824"/>
    </source>
</evidence>
<dbReference type="RefSeq" id="XP_060122163.1">
    <property type="nucleotide sequence ID" value="XM_060266180.1"/>
</dbReference>
<reference evidence="13" key="1">
    <citation type="submission" date="2023-03" db="EMBL/GenBank/DDBJ databases">
        <title>Mating type loci evolution in Malassezia.</title>
        <authorList>
            <person name="Coelho M.A."/>
        </authorList>
    </citation>
    <scope>NUCLEOTIDE SEQUENCE</scope>
    <source>
        <strain evidence="13">CBS 9431</strain>
    </source>
</reference>
<name>A0AAF0F3P7_9BASI</name>
<gene>
    <name evidence="8 13" type="primary">CLP1</name>
    <name evidence="13" type="ORF">MJAP1_002237</name>
</gene>
<comment type="subcellular location">
    <subcellularLocation>
        <location evidence="1 8">Nucleus</location>
    </subcellularLocation>
</comment>
<evidence type="ECO:0000256" key="2">
    <source>
        <dbReference type="ARBA" id="ARBA00018706"/>
    </source>
</evidence>
<dbReference type="GO" id="GO:0031124">
    <property type="term" value="P:mRNA 3'-end processing"/>
    <property type="evidence" value="ECO:0007669"/>
    <property type="project" value="UniProtKB-UniRule"/>
</dbReference>
<keyword evidence="5 8" id="KW-0547">Nucleotide-binding</keyword>
<dbReference type="GO" id="GO:0051731">
    <property type="term" value="F:polynucleotide 5'-hydroxyl-kinase activity"/>
    <property type="evidence" value="ECO:0007669"/>
    <property type="project" value="InterPro"/>
</dbReference>
<dbReference type="InterPro" id="IPR010655">
    <property type="entry name" value="Clp1_C"/>
</dbReference>
<dbReference type="InterPro" id="IPR032324">
    <property type="entry name" value="Clp1_N"/>
</dbReference>
<feature type="region of interest" description="Disordered" evidence="9">
    <location>
        <begin position="121"/>
        <end position="153"/>
    </location>
</feature>
<feature type="binding site" evidence="8">
    <location>
        <position position="15"/>
    </location>
    <ligand>
        <name>ATP</name>
        <dbReference type="ChEBI" id="CHEBI:30616"/>
    </ligand>
</feature>
<dbReference type="GO" id="GO:0005524">
    <property type="term" value="F:ATP binding"/>
    <property type="evidence" value="ECO:0007669"/>
    <property type="project" value="UniProtKB-UniRule"/>
</dbReference>
<feature type="region of interest" description="Disordered" evidence="9">
    <location>
        <begin position="193"/>
        <end position="223"/>
    </location>
</feature>
<dbReference type="PANTHER" id="PTHR12755">
    <property type="entry name" value="CLEAVAGE/POLYADENYLATION FACTOR IA SUBUNIT CLP1P"/>
    <property type="match status" value="1"/>
</dbReference>
<feature type="binding site" evidence="8">
    <location>
        <position position="65"/>
    </location>
    <ligand>
        <name>ATP</name>
        <dbReference type="ChEBI" id="CHEBI:30616"/>
    </ligand>
</feature>
<dbReference type="PANTHER" id="PTHR12755:SF6">
    <property type="entry name" value="POLYRIBONUCLEOTIDE 5'-HYDROXYL-KINASE CLP1"/>
    <property type="match status" value="1"/>
</dbReference>
<evidence type="ECO:0000256" key="5">
    <source>
        <dbReference type="ARBA" id="ARBA00022741"/>
    </source>
</evidence>
<evidence type="ECO:0000256" key="9">
    <source>
        <dbReference type="SAM" id="MobiDB-lite"/>
    </source>
</evidence>
<feature type="domain" description="Clp1 C-terminal" evidence="10">
    <location>
        <begin position="457"/>
        <end position="580"/>
    </location>
</feature>
<evidence type="ECO:0000313" key="14">
    <source>
        <dbReference type="Proteomes" id="UP001217754"/>
    </source>
</evidence>
<dbReference type="Pfam" id="PF16573">
    <property type="entry name" value="CLP1_N"/>
    <property type="match status" value="1"/>
</dbReference>
<keyword evidence="7 8" id="KW-0539">Nucleus</keyword>
<dbReference type="Gene3D" id="2.40.30.330">
    <property type="entry name" value="Pre-mRNA cleavage complex subunit Clp1, C-terminal domain"/>
    <property type="match status" value="1"/>
</dbReference>
<dbReference type="InterPro" id="IPR038239">
    <property type="entry name" value="Clp1_N_sf"/>
</dbReference>
<dbReference type="InterPro" id="IPR032319">
    <property type="entry name" value="CLP1_P"/>
</dbReference>
<evidence type="ECO:0000259" key="10">
    <source>
        <dbReference type="Pfam" id="PF06807"/>
    </source>
</evidence>
<feature type="domain" description="Clp1 N-terminal" evidence="11">
    <location>
        <begin position="10"/>
        <end position="112"/>
    </location>
</feature>
<keyword evidence="4 8" id="KW-0507">mRNA processing</keyword>
<proteinExistence type="inferred from homology"/>
<evidence type="ECO:0000256" key="4">
    <source>
        <dbReference type="ARBA" id="ARBA00022664"/>
    </source>
</evidence>
<comment type="function">
    <text evidence="8">Required for endonucleolytic cleavage during polyadenylation-dependent pre-mRNA 3'-end formation.</text>
</comment>
<comment type="similarity">
    <text evidence="8">Belongs to the Clp1 family. Clp1 subfamily.</text>
</comment>
<evidence type="ECO:0000256" key="7">
    <source>
        <dbReference type="ARBA" id="ARBA00023242"/>
    </source>
</evidence>
<dbReference type="Gene3D" id="2.60.120.1030">
    <property type="entry name" value="Clp1, DNA binding domain"/>
    <property type="match status" value="1"/>
</dbReference>
<dbReference type="AlphaFoldDB" id="A0AAF0F3P7"/>
<organism evidence="13 14">
    <name type="scientific">Malassezia japonica</name>
    <dbReference type="NCBI Taxonomy" id="223818"/>
    <lineage>
        <taxon>Eukaryota</taxon>
        <taxon>Fungi</taxon>
        <taxon>Dikarya</taxon>
        <taxon>Basidiomycota</taxon>
        <taxon>Ustilaginomycotina</taxon>
        <taxon>Malasseziomycetes</taxon>
        <taxon>Malasseziales</taxon>
        <taxon>Malasseziaceae</taxon>
        <taxon>Malassezia</taxon>
    </lineage>
</organism>
<evidence type="ECO:0000256" key="6">
    <source>
        <dbReference type="ARBA" id="ARBA00022840"/>
    </source>
</evidence>
<dbReference type="Pfam" id="PF06807">
    <property type="entry name" value="Clp1"/>
    <property type="match status" value="1"/>
</dbReference>
<dbReference type="Proteomes" id="UP001217754">
    <property type="component" value="Chromosome 3"/>
</dbReference>
<dbReference type="EMBL" id="CP119960">
    <property type="protein sequence ID" value="WFD39266.1"/>
    <property type="molecule type" value="Genomic_DNA"/>
</dbReference>
<accession>A0AAF0F3P7</accession>
<dbReference type="GO" id="GO:0006388">
    <property type="term" value="P:tRNA splicing, via endonucleolytic cleavage and ligation"/>
    <property type="evidence" value="ECO:0007669"/>
    <property type="project" value="TreeGrafter"/>
</dbReference>
<dbReference type="Gene3D" id="3.40.50.300">
    <property type="entry name" value="P-loop containing nucleotide triphosphate hydrolases"/>
    <property type="match status" value="1"/>
</dbReference>
<dbReference type="GeneID" id="85225888"/>
<protein>
    <recommendedName>
        <fullName evidence="3">Polynucleotide 5'-hydroxyl-kinase GRC3</fullName>
    </recommendedName>
    <alternativeName>
        <fullName evidence="2">Polynucleotide 5'-hydroxyl-kinase grc3</fullName>
    </alternativeName>
</protein>
<sequence>MQSETRRVPLPPRSEYRFELDAGEAISVRFVSDPVSGHYGDAEVFGAPLIGGAQERWYTFGNEAKAAISSWGGGEVEIAGSASTEYMADEPSPVYTYGANLHLNLERARIRAREQLRTDKALVKSLSEQDVRGEGAPPSYEDGQGPSSNELYHAAGQGPRVMIVGPESAGKTSLVKFLANYAMRSPALASVEEGAEAERVAQEAQDDEPLSDHEDAPEEKADKAKIMSEITGWWPMIIGLDPSEGAVPVPGCLCAIPLRPSPVNCLPSPSPALPYGVTPQTTGALPPTVSTAESVMPLVHWLGKHNVRENEQHTHRVIDWLAYHVEKRLVKDTRARMSGLLLDMPGVVTADSRNRYSYIQYCARAFKVDMIVVLGHEKLNLELSKIFGQSPVQIVKVPKSGGAVDVDEVYKQKLQDLQIRSYFYGMQPAIPKVAGEGEHASEALPGHAEPLGGVPTLNPYSSTIPLDLLSIYRVGQDRIAPSSALPIGAERVVSELQVNKLDPLNSSSDLSSLLHSVIALIELPSDAEELGEGELPSEATLLSAGLVGLLHVSDIDTTRKKMTVLSPKPGKLPSKTALIGVRMIKSNY</sequence>
<evidence type="ECO:0000259" key="12">
    <source>
        <dbReference type="Pfam" id="PF16575"/>
    </source>
</evidence>
<dbReference type="InterPro" id="IPR027417">
    <property type="entry name" value="P-loop_NTPase"/>
</dbReference>
<keyword evidence="13" id="KW-0808">Transferase</keyword>
<evidence type="ECO:0000259" key="11">
    <source>
        <dbReference type="Pfam" id="PF16573"/>
    </source>
</evidence>
<dbReference type="SUPFAM" id="SSF52540">
    <property type="entry name" value="P-loop containing nucleoside triphosphate hydrolases"/>
    <property type="match status" value="1"/>
</dbReference>
<dbReference type="Pfam" id="PF16575">
    <property type="entry name" value="CLP1_P"/>
    <property type="match status" value="1"/>
</dbReference>
<evidence type="ECO:0000256" key="8">
    <source>
        <dbReference type="HAMAP-Rule" id="MF_03035"/>
    </source>
</evidence>
<dbReference type="HAMAP" id="MF_03035">
    <property type="entry name" value="Clp1"/>
    <property type="match status" value="1"/>
</dbReference>
<comment type="subunit">
    <text evidence="8">Component of a pre-mRNA cleavage factor complex. Interacts directly with PCF11.</text>
</comment>
<dbReference type="InterPro" id="IPR028606">
    <property type="entry name" value="Clp1"/>
</dbReference>
<dbReference type="GO" id="GO:0005849">
    <property type="term" value="C:mRNA cleavage factor complex"/>
    <property type="evidence" value="ECO:0007669"/>
    <property type="project" value="UniProtKB-UniRule"/>
</dbReference>
<evidence type="ECO:0000313" key="13">
    <source>
        <dbReference type="EMBL" id="WFD39266.1"/>
    </source>
</evidence>
<keyword evidence="14" id="KW-1185">Reference proteome</keyword>
<evidence type="ECO:0000256" key="1">
    <source>
        <dbReference type="ARBA" id="ARBA00004123"/>
    </source>
</evidence>
<feature type="compositionally biased region" description="Basic and acidic residues" evidence="9">
    <location>
        <begin position="210"/>
        <end position="223"/>
    </location>
</feature>